<evidence type="ECO:0000313" key="4">
    <source>
        <dbReference type="EMBL" id="GAT94063.1"/>
    </source>
</evidence>
<dbReference type="AlphaFoldDB" id="A0A5K1VK85"/>
<dbReference type="VEuPathDB" id="AmoebaDB:EHI_118120"/>
<feature type="transmembrane region" description="Helical" evidence="1">
    <location>
        <begin position="726"/>
        <end position="748"/>
    </location>
</feature>
<keyword evidence="1" id="KW-0472">Membrane</keyword>
<reference evidence="3" key="1">
    <citation type="submission" date="2010-07" db="EMBL/GenBank/DDBJ databases">
        <title>Entamoeba histolytica cysteine protease binding protein family.</title>
        <authorList>
            <person name="Nakada-Tsukui K."/>
            <person name="Tsuboi K."/>
            <person name="Yamada Y."/>
            <person name="Furukawa A."/>
            <person name="Nozaki T."/>
        </authorList>
    </citation>
    <scope>NUCLEOTIDE SEQUENCE</scope>
</reference>
<dbReference type="VEuPathDB" id="AmoebaDB:EHI8A_000850"/>
<dbReference type="VEuPathDB" id="AmoebaDB:EHI5A_002340"/>
<dbReference type="VEuPathDB" id="AmoebaDB:KM1_003310"/>
<evidence type="ECO:0000256" key="2">
    <source>
        <dbReference type="SAM" id="SignalP"/>
    </source>
</evidence>
<reference evidence="4 5" key="2">
    <citation type="submission" date="2016-05" db="EMBL/GenBank/DDBJ databases">
        <title>First whole genome sequencing of Entamoeba histolytica HM1:IMSS-clone-6.</title>
        <authorList>
            <person name="Mukherjee Avik.K."/>
            <person name="Izumyama S."/>
            <person name="Nakada-Tsukui K."/>
            <person name="Nozaki T."/>
        </authorList>
    </citation>
    <scope>NUCLEOTIDE SEQUENCE [LARGE SCALE GENOMIC DNA]</scope>
    <source>
        <strain evidence="4 5">HM1:IMSS clone 6</strain>
    </source>
</reference>
<dbReference type="GO" id="GO:0006508">
    <property type="term" value="P:proteolysis"/>
    <property type="evidence" value="ECO:0007669"/>
    <property type="project" value="UniProtKB-KW"/>
</dbReference>
<feature type="chain" id="PRO_5023881984" evidence="2">
    <location>
        <begin position="19"/>
        <end position="771"/>
    </location>
</feature>
<dbReference type="EMBL" id="AB570388">
    <property type="protein sequence ID" value="BAJ53824.1"/>
    <property type="molecule type" value="mRNA"/>
</dbReference>
<keyword evidence="2" id="KW-0732">Signal</keyword>
<dbReference type="Proteomes" id="UP000078387">
    <property type="component" value="Unassembled WGS sequence"/>
</dbReference>
<proteinExistence type="evidence at transcript level"/>
<dbReference type="OMA" id="GLIQIEV"/>
<keyword evidence="3" id="KW-0378">Hydrolase</keyword>
<evidence type="ECO:0000313" key="3">
    <source>
        <dbReference type="EMBL" id="BAJ53824.1"/>
    </source>
</evidence>
<dbReference type="VEuPathDB" id="AmoebaDB:EHI7A_000850"/>
<sequence>MFLLFISFVFICFSQTTCNNAIDINFSHSEIFQHTADTSRIPDSYYILKQHLYSQKGIWYRVSLSTPQTLIIDTCFTGHTVFDTKIMVFSQCENNSGSKLLAINDDGINGCGKASRLIYYFTKPSYIFITGATQLDTGIFGLRISPLPKQENTNPLIPEKLSIPTSIEGITSGINSSVLYYTFEGLDSTPIKVSTCHPLTNTQITLILDKNTPNQQQVVDNCPSHYFGAEITVPIGKTVHSLQVQTNNPGHFILSLKLPSTQQTPIAIRELPFLHSSKPSGDISKSCEGYPEQSGTWYAIIGTGEDYLISTCESSLLREGVGTTVEIFDSNGECKRDSFGCGIHGRIIKKLEYKKEYFIKVSCQENNKCKATLLVQKILQSSEECKRPVILEIGEEGIVSHSKIGHLSHPCEPISIHGSWYLLNSRINKDFMIFGGVIDGFNASGNVIYTKTCRGPCKEESRVLTTTFKKNGEYLFVVSASSILVSGVSLFVVPIKQTDCSDTIQITPFSTLGILQDKKHYYSFEGDGSMFIIETCGPDTQIDTIITVYSSCNSYRPLIMNDDSEICGNTASFIREKFIGKFIVVVDVSHKSERSIGPYRLNVYKDIEYSNDNCLSPTEITEGTHFIYTYNNRYVLIPNRPDIQSKGAFLLYKGRDAVVTTCNSMVTSRIEVLSDCSTVLNNRHLKGYCRNGEKVIVHTNEILFIGGKNSMDMGLIQIEAFASSRISIYILFGIILIVSLFSIFYYFYTLLKNKLLILFGNTMENKGYYEL</sequence>
<gene>
    <name evidence="3" type="primary">cpbf11</name>
    <name evidence="4" type="ORF">CL6EHI_118120</name>
</gene>
<accession>E5RSK2</accession>
<evidence type="ECO:0000256" key="1">
    <source>
        <dbReference type="SAM" id="Phobius"/>
    </source>
</evidence>
<protein>
    <submittedName>
        <fullName evidence="3">Cysteine protease binding protein family 11</fullName>
    </submittedName>
</protein>
<name>A0A5K1VK85_ENTHI</name>
<feature type="signal peptide" evidence="2">
    <location>
        <begin position="1"/>
        <end position="18"/>
    </location>
</feature>
<keyword evidence="1" id="KW-0812">Transmembrane</keyword>
<keyword evidence="3" id="KW-0645">Protease</keyword>
<keyword evidence="1" id="KW-1133">Transmembrane helix</keyword>
<dbReference type="EMBL" id="BDEQ01000001">
    <property type="protein sequence ID" value="GAT94063.1"/>
    <property type="molecule type" value="Genomic_DNA"/>
</dbReference>
<accession>A0A5K1VK85</accession>
<dbReference type="HOGENOM" id="CLU_320918_0_0_1"/>
<dbReference type="GO" id="GO:0008233">
    <property type="term" value="F:peptidase activity"/>
    <property type="evidence" value="ECO:0007669"/>
    <property type="project" value="UniProtKB-KW"/>
</dbReference>
<evidence type="ECO:0000313" key="5">
    <source>
        <dbReference type="Proteomes" id="UP000078387"/>
    </source>
</evidence>
<organism evidence="4 5">
    <name type="scientific">Entamoeba histolytica</name>
    <dbReference type="NCBI Taxonomy" id="5759"/>
    <lineage>
        <taxon>Eukaryota</taxon>
        <taxon>Amoebozoa</taxon>
        <taxon>Evosea</taxon>
        <taxon>Archamoebae</taxon>
        <taxon>Mastigamoebida</taxon>
        <taxon>Entamoebidae</taxon>
        <taxon>Entamoeba</taxon>
    </lineage>
</organism>